<dbReference type="SMART" id="SM01287">
    <property type="entry name" value="Rtt106"/>
    <property type="match status" value="1"/>
</dbReference>
<feature type="domain" description="Histone chaperone RTT106/FACT complex subunit SPT16-like middle" evidence="13">
    <location>
        <begin position="742"/>
        <end position="835"/>
    </location>
</feature>
<evidence type="ECO:0000256" key="3">
    <source>
        <dbReference type="ARBA" id="ARBA00022454"/>
    </source>
</evidence>
<dbReference type="GO" id="GO:0006260">
    <property type="term" value="P:DNA replication"/>
    <property type="evidence" value="ECO:0007669"/>
    <property type="project" value="UniProtKB-KW"/>
</dbReference>
<sequence length="910" mass="102047">MPTTTTTLLLLLLLLLLIHLTITTPSPIPGLDTFLSQRSAVDPLSTKDSFPSLPSSLKKSLSLSSPHPHIPSLISSLLSLTLPLSLHIRLVGSSFPSDSSSLLQSFLSTAHISDHFHVITTDSHRLSIKHSPHLEISHAGSTLSSRLSEALKSSISESTSSLRSPLLSIPYNTVDRIIKQDFDREKPVQGVYVYLINLGSQSKNYAYSYSEGDPSPGFTKCLGTIWTGKERYLWIDLSAGPVDYGPAISGDGVLPRGEFHPLTAMHGRPKSHKALLADLASLIWNAYQVLLVPSLRIPVHFENSLIVEFIHIYGSGSGKDLSGLDWKEIEKTFMDEANEGGLLLGNQNLAFRNYEVNYDQCSICSFAISRSINSYTSRFLFDNYTLIVSEYLDSKRLHQILSDSAEEFRRVAGTPEEDFSRVLPVYVFDLDYNTLLMLDRYHQSVAFRDMVIAVRTKTTQTVSDYSCNGRHMFTHTRVLERPLVGSILQSMWGVSPTHLSWSPRHNNTLVDYTWSVGQTPFGPFSEISSLSFVQKDAARRNVLLTSLNYSITSVVDVLESILAHGGDRKLLKQSQHVQFIQRWNLFKYKLDKAISAMSHMDFDMALYYLRSSDHDMYAIHSLVYHASQELEASLVCFKDPPFPWGSVSMSVYNQPHTFVVVTLDPPIRKGQTLYPHIVLQFDTDFVVQSNLSMSEDLLYTKYKDKLEPSYKGLIHEVFTTIMRGLSAAKVTRPGKFRSCQDGYAVKSSLKAEDGVLYPLEKSFFFLPKPPTLILHEEIDYVEFERHAAGGSNMHYFDLLRRLKTEQEHLFRNIQRNEYHNLFDFISGKGLKIMNLGEMQTTKGVAAVLQNDGDDAVDPHLARIMHEADFVAGKDDGGSPTDDSGDGESDASESGDEKEASPSIHSSFMLY</sequence>
<name>A0AAD6LIK8_9ROSI</name>
<evidence type="ECO:0000259" key="13">
    <source>
        <dbReference type="SMART" id="SM01287"/>
    </source>
</evidence>
<evidence type="ECO:0000256" key="2">
    <source>
        <dbReference type="ARBA" id="ARBA00010060"/>
    </source>
</evidence>
<dbReference type="PANTHER" id="PTHR31515:SF4">
    <property type="entry name" value="TRANSMEMBRANE PROTEIN"/>
    <property type="match status" value="1"/>
</dbReference>
<gene>
    <name evidence="14" type="ORF">NC653_038102</name>
</gene>
<evidence type="ECO:0000313" key="15">
    <source>
        <dbReference type="Proteomes" id="UP001164929"/>
    </source>
</evidence>
<dbReference type="Gene3D" id="2.30.29.150">
    <property type="match status" value="1"/>
</dbReference>
<keyword evidence="10" id="KW-0539">Nucleus</keyword>
<keyword evidence="8" id="KW-0804">Transcription</keyword>
<dbReference type="Pfam" id="PF08512">
    <property type="entry name" value="Rttp106-like_middle"/>
    <property type="match status" value="1"/>
</dbReference>
<dbReference type="GO" id="GO:0003677">
    <property type="term" value="F:DNA binding"/>
    <property type="evidence" value="ECO:0007669"/>
    <property type="project" value="UniProtKB-KW"/>
</dbReference>
<evidence type="ECO:0000256" key="6">
    <source>
        <dbReference type="ARBA" id="ARBA00023015"/>
    </source>
</evidence>
<keyword evidence="12" id="KW-0732">Signal</keyword>
<dbReference type="Pfam" id="PF21103">
    <property type="entry name" value="PH1_SSRP1-like"/>
    <property type="match status" value="1"/>
</dbReference>
<dbReference type="GO" id="GO:0005694">
    <property type="term" value="C:chromosome"/>
    <property type="evidence" value="ECO:0007669"/>
    <property type="project" value="UniProtKB-SubCell"/>
</dbReference>
<dbReference type="GO" id="GO:0005634">
    <property type="term" value="C:nucleus"/>
    <property type="evidence" value="ECO:0007669"/>
    <property type="project" value="InterPro"/>
</dbReference>
<evidence type="ECO:0000256" key="9">
    <source>
        <dbReference type="ARBA" id="ARBA00023204"/>
    </source>
</evidence>
<evidence type="ECO:0000256" key="1">
    <source>
        <dbReference type="ARBA" id="ARBA00004286"/>
    </source>
</evidence>
<evidence type="ECO:0000256" key="11">
    <source>
        <dbReference type="SAM" id="MobiDB-lite"/>
    </source>
</evidence>
<keyword evidence="4" id="KW-0235">DNA replication</keyword>
<keyword evidence="9" id="KW-0234">DNA repair</keyword>
<dbReference type="CDD" id="cd13231">
    <property type="entry name" value="PH2_SSRP1-like"/>
    <property type="match status" value="1"/>
</dbReference>
<keyword evidence="5" id="KW-0227">DNA damage</keyword>
<dbReference type="PRINTS" id="PR00887">
    <property type="entry name" value="SSRCOGNITION"/>
</dbReference>
<dbReference type="Pfam" id="PF25483">
    <property type="entry name" value="DUF7906"/>
    <property type="match status" value="1"/>
</dbReference>
<feature type="chain" id="PRO_5042102883" description="Histone chaperone RTT106/FACT complex subunit SPT16-like middle domain-containing protein" evidence="12">
    <location>
        <begin position="24"/>
        <end position="910"/>
    </location>
</feature>
<comment type="subcellular location">
    <subcellularLocation>
        <location evidence="1">Chromosome</location>
    </subcellularLocation>
</comment>
<evidence type="ECO:0000256" key="12">
    <source>
        <dbReference type="SAM" id="SignalP"/>
    </source>
</evidence>
<evidence type="ECO:0000313" key="14">
    <source>
        <dbReference type="EMBL" id="KAJ6959946.1"/>
    </source>
</evidence>
<comment type="similarity">
    <text evidence="2">Belongs to the SSRP1 family.</text>
</comment>
<protein>
    <recommendedName>
        <fullName evidence="13">Histone chaperone RTT106/FACT complex subunit SPT16-like middle domain-containing protein</fullName>
    </recommendedName>
</protein>
<dbReference type="PANTHER" id="PTHR31515">
    <property type="entry name" value="TRANSMEMBRANE PROTEIN-RELATED"/>
    <property type="match status" value="1"/>
</dbReference>
<dbReference type="SUPFAM" id="SSF50729">
    <property type="entry name" value="PH domain-like"/>
    <property type="match status" value="1"/>
</dbReference>
<dbReference type="InterPro" id="IPR057228">
    <property type="entry name" value="DUF7906"/>
</dbReference>
<feature type="region of interest" description="Disordered" evidence="11">
    <location>
        <begin position="870"/>
        <end position="910"/>
    </location>
</feature>
<dbReference type="FunFam" id="2.30.29.30:FF:000214">
    <property type="entry name" value="FACT complex subunit SSRP1"/>
    <property type="match status" value="1"/>
</dbReference>
<dbReference type="Proteomes" id="UP001164929">
    <property type="component" value="Chromosome 17"/>
</dbReference>
<proteinExistence type="inferred from homology"/>
<keyword evidence="15" id="KW-1185">Reference proteome</keyword>
<dbReference type="AlphaFoldDB" id="A0AAD6LIK8"/>
<evidence type="ECO:0000256" key="10">
    <source>
        <dbReference type="ARBA" id="ARBA00023242"/>
    </source>
</evidence>
<feature type="compositionally biased region" description="Acidic residues" evidence="11">
    <location>
        <begin position="882"/>
        <end position="893"/>
    </location>
</feature>
<dbReference type="GO" id="GO:0048731">
    <property type="term" value="P:system development"/>
    <property type="evidence" value="ECO:0007669"/>
    <property type="project" value="UniProtKB-ARBA"/>
</dbReference>
<evidence type="ECO:0000256" key="5">
    <source>
        <dbReference type="ARBA" id="ARBA00022763"/>
    </source>
</evidence>
<reference evidence="14" key="1">
    <citation type="journal article" date="2023" name="Mol. Ecol. Resour.">
        <title>Chromosome-level genome assembly of a triploid poplar Populus alba 'Berolinensis'.</title>
        <authorList>
            <person name="Chen S."/>
            <person name="Yu Y."/>
            <person name="Wang X."/>
            <person name="Wang S."/>
            <person name="Zhang T."/>
            <person name="Zhou Y."/>
            <person name="He R."/>
            <person name="Meng N."/>
            <person name="Wang Y."/>
            <person name="Liu W."/>
            <person name="Liu Z."/>
            <person name="Liu J."/>
            <person name="Guo Q."/>
            <person name="Huang H."/>
            <person name="Sederoff R.R."/>
            <person name="Wang G."/>
            <person name="Qu G."/>
            <person name="Chen S."/>
        </authorList>
    </citation>
    <scope>NUCLEOTIDE SEQUENCE</scope>
    <source>
        <strain evidence="14">SC-2020</strain>
    </source>
</reference>
<dbReference type="Gene3D" id="2.30.29.30">
    <property type="entry name" value="Pleckstrin-homology domain (PH domain)/Phosphotyrosine-binding domain (PTB)"/>
    <property type="match status" value="1"/>
</dbReference>
<dbReference type="EMBL" id="JAQIZT010000017">
    <property type="protein sequence ID" value="KAJ6959946.1"/>
    <property type="molecule type" value="Genomic_DNA"/>
</dbReference>
<evidence type="ECO:0000256" key="8">
    <source>
        <dbReference type="ARBA" id="ARBA00023163"/>
    </source>
</evidence>
<evidence type="ECO:0000256" key="7">
    <source>
        <dbReference type="ARBA" id="ARBA00023125"/>
    </source>
</evidence>
<feature type="signal peptide" evidence="12">
    <location>
        <begin position="1"/>
        <end position="23"/>
    </location>
</feature>
<dbReference type="FunFam" id="2.30.29.150:FF:000001">
    <property type="entry name" value="Fact complex subunit ssrp1"/>
    <property type="match status" value="1"/>
</dbReference>
<comment type="caution">
    <text evidence="14">The sequence shown here is derived from an EMBL/GenBank/DDBJ whole genome shotgun (WGS) entry which is preliminary data.</text>
</comment>
<dbReference type="InterPro" id="IPR000969">
    <property type="entry name" value="SSRP1/POB3"/>
</dbReference>
<dbReference type="GO" id="GO:0006281">
    <property type="term" value="P:DNA repair"/>
    <property type="evidence" value="ECO:0007669"/>
    <property type="project" value="UniProtKB-KW"/>
</dbReference>
<dbReference type="InterPro" id="IPR048993">
    <property type="entry name" value="SSRP1-like_PH1"/>
</dbReference>
<evidence type="ECO:0000256" key="4">
    <source>
        <dbReference type="ARBA" id="ARBA00022705"/>
    </source>
</evidence>
<keyword evidence="6" id="KW-0805">Transcription regulation</keyword>
<organism evidence="14 15">
    <name type="scientific">Populus alba x Populus x berolinensis</name>
    <dbReference type="NCBI Taxonomy" id="444605"/>
    <lineage>
        <taxon>Eukaryota</taxon>
        <taxon>Viridiplantae</taxon>
        <taxon>Streptophyta</taxon>
        <taxon>Embryophyta</taxon>
        <taxon>Tracheophyta</taxon>
        <taxon>Spermatophyta</taxon>
        <taxon>Magnoliopsida</taxon>
        <taxon>eudicotyledons</taxon>
        <taxon>Gunneridae</taxon>
        <taxon>Pentapetalae</taxon>
        <taxon>rosids</taxon>
        <taxon>fabids</taxon>
        <taxon>Malpighiales</taxon>
        <taxon>Salicaceae</taxon>
        <taxon>Saliceae</taxon>
        <taxon>Populus</taxon>
    </lineage>
</organism>
<accession>A0AAD6LIK8</accession>
<dbReference type="InterPro" id="IPR013719">
    <property type="entry name" value="RTT106/SPT16-like_middle_dom"/>
</dbReference>
<keyword evidence="7" id="KW-0238">DNA-binding</keyword>
<dbReference type="InterPro" id="IPR011993">
    <property type="entry name" value="PH-like_dom_sf"/>
</dbReference>
<keyword evidence="3" id="KW-0158">Chromosome</keyword>